<name>A0A2T0VBW3_9MICO</name>
<accession>A0A2T0VBW3</accession>
<evidence type="ECO:0000313" key="1">
    <source>
        <dbReference type="EMBL" id="PRY67675.1"/>
    </source>
</evidence>
<evidence type="ECO:0000313" key="2">
    <source>
        <dbReference type="Proteomes" id="UP000237983"/>
    </source>
</evidence>
<proteinExistence type="predicted"/>
<organism evidence="1 2">
    <name type="scientific">Glaciihabitans tibetensis</name>
    <dbReference type="NCBI Taxonomy" id="1266600"/>
    <lineage>
        <taxon>Bacteria</taxon>
        <taxon>Bacillati</taxon>
        <taxon>Actinomycetota</taxon>
        <taxon>Actinomycetes</taxon>
        <taxon>Micrococcales</taxon>
        <taxon>Microbacteriaceae</taxon>
        <taxon>Glaciihabitans</taxon>
    </lineage>
</organism>
<dbReference type="AlphaFoldDB" id="A0A2T0VBW3"/>
<sequence>MPALDTLKLPARRDVKGLGTVLTEIEAPTPMRATFVEDRYGTFVVVGDAVLSASARTLTMAGRFIEQGMKPDRTLRLLAPVTPDSSTADDVVIPASDTAELRATVAAVHHGDLVRAGFHVRAYGSFTITGMAVWSDVAGAFLVGGWYVSGAQEQPAPLLESLAILATAAEHGAPVPPRITGTLGEDDLGA</sequence>
<reference evidence="1 2" key="1">
    <citation type="submission" date="2018-03" db="EMBL/GenBank/DDBJ databases">
        <title>Genomic Encyclopedia of Type Strains, Phase III (KMG-III): the genomes of soil and plant-associated and newly described type strains.</title>
        <authorList>
            <person name="Whitman W."/>
        </authorList>
    </citation>
    <scope>NUCLEOTIDE SEQUENCE [LARGE SCALE GENOMIC DNA]</scope>
    <source>
        <strain evidence="1 2">CGMCC 1.12484</strain>
    </source>
</reference>
<keyword evidence="2" id="KW-1185">Reference proteome</keyword>
<comment type="caution">
    <text evidence="1">The sequence shown here is derived from an EMBL/GenBank/DDBJ whole genome shotgun (WGS) entry which is preliminary data.</text>
</comment>
<dbReference type="EMBL" id="PVTL01000006">
    <property type="protein sequence ID" value="PRY67675.1"/>
    <property type="molecule type" value="Genomic_DNA"/>
</dbReference>
<dbReference type="Proteomes" id="UP000237983">
    <property type="component" value="Unassembled WGS sequence"/>
</dbReference>
<gene>
    <name evidence="1" type="ORF">B0I08_106283</name>
</gene>
<dbReference type="RefSeq" id="WP_106213437.1">
    <property type="nucleotide sequence ID" value="NZ_PVTL01000006.1"/>
</dbReference>
<protein>
    <submittedName>
        <fullName evidence="1">Uncharacterized protein</fullName>
    </submittedName>
</protein>
<dbReference type="OrthoDB" id="5126355at2"/>